<dbReference type="SUPFAM" id="SSF53041">
    <property type="entry name" value="Resolvase-like"/>
    <property type="match status" value="1"/>
</dbReference>
<keyword evidence="3" id="KW-1185">Reference proteome</keyword>
<dbReference type="InterPro" id="IPR036162">
    <property type="entry name" value="Resolvase-like_N_sf"/>
</dbReference>
<protein>
    <submittedName>
        <fullName evidence="2">Recombinase family protein</fullName>
    </submittedName>
</protein>
<dbReference type="PANTHER" id="PTHR30461">
    <property type="entry name" value="DNA-INVERTASE FROM LAMBDOID PROPHAGE"/>
    <property type="match status" value="1"/>
</dbReference>
<sequence length="455" mass="51602">MTAKNAKTAIIYARYSTDRQTDVCIETQVQLCQSFIADRGWQLIDTYSDKAVSGSDYMTRPCIQRVLERITNGKVDLVLCVTVDRVSRDAEHGNGFLKRLRYHNTELWTVYGGSSVTDIEMSLRVTLSQELVAQIRYRTREGMKTAVRRGKATTCLAYGYRIKLEYDAHGERISGPRAAAWRDTAIRGHIDRGTGILNNELYLGGAIWSRREYRKNPDTEHRIARHNDSDDWAVTEVPSVRITPDDLWSAVKRQQSAVRDEFARTDSNRLNRTHRPSYLLSGMLECAECGGSYAIMVKERYGCSNHKNKLPIDGLDGACRSNQKTILRKTLEDRVLSCLPAAFFGMGIFDDVAGQARQNLAASMNKEPDERQFIQKVVIGKTPGYQPASLEVHGRIASILAAMEAATILEKQFEALKQHDYLEKLRAGELETEHKKKKLLDAYAEELSVKRLEWQ</sequence>
<dbReference type="Pfam" id="PF07508">
    <property type="entry name" value="Recombinase"/>
    <property type="match status" value="1"/>
</dbReference>
<organism evidence="2 3">
    <name type="scientific">Rhizobium lemnae</name>
    <dbReference type="NCBI Taxonomy" id="1214924"/>
    <lineage>
        <taxon>Bacteria</taxon>
        <taxon>Pseudomonadati</taxon>
        <taxon>Pseudomonadota</taxon>
        <taxon>Alphaproteobacteria</taxon>
        <taxon>Hyphomicrobiales</taxon>
        <taxon>Rhizobiaceae</taxon>
        <taxon>Rhizobium/Agrobacterium group</taxon>
        <taxon>Rhizobium</taxon>
    </lineage>
</organism>
<comment type="caution">
    <text evidence="2">The sequence shown here is derived from an EMBL/GenBank/DDBJ whole genome shotgun (WGS) entry which is preliminary data.</text>
</comment>
<dbReference type="InterPro" id="IPR038109">
    <property type="entry name" value="DNA_bind_recomb_sf"/>
</dbReference>
<dbReference type="PROSITE" id="PS51736">
    <property type="entry name" value="RECOMBINASES_3"/>
    <property type="match status" value="1"/>
</dbReference>
<gene>
    <name evidence="2" type="ORF">ACFOVS_18330</name>
</gene>
<proteinExistence type="predicted"/>
<dbReference type="Gene3D" id="3.40.50.1390">
    <property type="entry name" value="Resolvase, N-terminal catalytic domain"/>
    <property type="match status" value="1"/>
</dbReference>
<dbReference type="InterPro" id="IPR006119">
    <property type="entry name" value="Resolv_N"/>
</dbReference>
<dbReference type="CDD" id="cd00338">
    <property type="entry name" value="Ser_Recombinase"/>
    <property type="match status" value="1"/>
</dbReference>
<feature type="non-terminal residue" evidence="2">
    <location>
        <position position="455"/>
    </location>
</feature>
<dbReference type="EMBL" id="JBHSBD010000089">
    <property type="protein sequence ID" value="MFC3970053.1"/>
    <property type="molecule type" value="Genomic_DNA"/>
</dbReference>
<dbReference type="Proteomes" id="UP001595697">
    <property type="component" value="Unassembled WGS sequence"/>
</dbReference>
<evidence type="ECO:0000259" key="1">
    <source>
        <dbReference type="PROSITE" id="PS51736"/>
    </source>
</evidence>
<evidence type="ECO:0000313" key="2">
    <source>
        <dbReference type="EMBL" id="MFC3970053.1"/>
    </source>
</evidence>
<evidence type="ECO:0000313" key="3">
    <source>
        <dbReference type="Proteomes" id="UP001595697"/>
    </source>
</evidence>
<reference evidence="3" key="1">
    <citation type="journal article" date="2019" name="Int. J. Syst. Evol. Microbiol.">
        <title>The Global Catalogue of Microorganisms (GCM) 10K type strain sequencing project: providing services to taxonomists for standard genome sequencing and annotation.</title>
        <authorList>
            <consortium name="The Broad Institute Genomics Platform"/>
            <consortium name="The Broad Institute Genome Sequencing Center for Infectious Disease"/>
            <person name="Wu L."/>
            <person name="Ma J."/>
        </authorList>
    </citation>
    <scope>NUCLEOTIDE SEQUENCE [LARGE SCALE GENOMIC DNA]</scope>
    <source>
        <strain evidence="3">TBRC 5781</strain>
    </source>
</reference>
<dbReference type="InterPro" id="IPR011109">
    <property type="entry name" value="DNA_bind_recombinase_dom"/>
</dbReference>
<name>A0ABV8EDS2_9HYPH</name>
<dbReference type="InterPro" id="IPR050639">
    <property type="entry name" value="SSR_resolvase"/>
</dbReference>
<dbReference type="PANTHER" id="PTHR30461:SF23">
    <property type="entry name" value="DNA RECOMBINASE-RELATED"/>
    <property type="match status" value="1"/>
</dbReference>
<dbReference type="Gene3D" id="3.90.1750.20">
    <property type="entry name" value="Putative Large Serine Recombinase, Chain B, Domain 2"/>
    <property type="match status" value="1"/>
</dbReference>
<dbReference type="RefSeq" id="WP_377307324.1">
    <property type="nucleotide sequence ID" value="NZ_JBHSBD010000089.1"/>
</dbReference>
<feature type="domain" description="Resolvase/invertase-type recombinase catalytic" evidence="1">
    <location>
        <begin position="8"/>
        <end position="150"/>
    </location>
</feature>
<dbReference type="SMART" id="SM00857">
    <property type="entry name" value="Resolvase"/>
    <property type="match status" value="1"/>
</dbReference>
<dbReference type="Pfam" id="PF00239">
    <property type="entry name" value="Resolvase"/>
    <property type="match status" value="1"/>
</dbReference>
<accession>A0ABV8EDS2</accession>